<name>A0A2M8LHN5_9BACT</name>
<proteinExistence type="predicted"/>
<organism evidence="1 2">
    <name type="scientific">Candidatus Uhrbacteria bacterium CG10_big_fil_rev_8_21_14_0_10_48_16</name>
    <dbReference type="NCBI Taxonomy" id="1975038"/>
    <lineage>
        <taxon>Bacteria</taxon>
        <taxon>Candidatus Uhriibacteriota</taxon>
    </lineage>
</organism>
<reference evidence="2" key="1">
    <citation type="submission" date="2017-09" db="EMBL/GenBank/DDBJ databases">
        <title>Depth-based differentiation of microbial function through sediment-hosted aquifers and enrichment of novel symbionts in the deep terrestrial subsurface.</title>
        <authorList>
            <person name="Probst A.J."/>
            <person name="Ladd B."/>
            <person name="Jarett J.K."/>
            <person name="Geller-Mcgrath D.E."/>
            <person name="Sieber C.M.K."/>
            <person name="Emerson J.B."/>
            <person name="Anantharaman K."/>
            <person name="Thomas B.C."/>
            <person name="Malmstrom R."/>
            <person name="Stieglmeier M."/>
            <person name="Klingl A."/>
            <person name="Woyke T."/>
            <person name="Ryan C.M."/>
            <person name="Banfield J.F."/>
        </authorList>
    </citation>
    <scope>NUCLEOTIDE SEQUENCE [LARGE SCALE GENOMIC DNA]</scope>
</reference>
<protein>
    <submittedName>
        <fullName evidence="1">Uncharacterized protein</fullName>
    </submittedName>
</protein>
<accession>A0A2M8LHN5</accession>
<evidence type="ECO:0000313" key="1">
    <source>
        <dbReference type="EMBL" id="PJE76948.1"/>
    </source>
</evidence>
<dbReference type="AlphaFoldDB" id="A0A2M8LHN5"/>
<dbReference type="EMBL" id="PFEU01000008">
    <property type="protein sequence ID" value="PJE76948.1"/>
    <property type="molecule type" value="Genomic_DNA"/>
</dbReference>
<gene>
    <name evidence="1" type="ORF">COV05_02020</name>
</gene>
<dbReference type="Proteomes" id="UP000231436">
    <property type="component" value="Unassembled WGS sequence"/>
</dbReference>
<comment type="caution">
    <text evidence="1">The sequence shown here is derived from an EMBL/GenBank/DDBJ whole genome shotgun (WGS) entry which is preliminary data.</text>
</comment>
<evidence type="ECO:0000313" key="2">
    <source>
        <dbReference type="Proteomes" id="UP000231436"/>
    </source>
</evidence>
<sequence length="78" mass="8970">MAHPSYLVVRCFPEGSDSYLTLADPQVTLQDDEKKVRAGTLAQLIEWARVRKNGDSLIQQFLDEAVWLQRDIFPLTHQ</sequence>